<name>A0ABW3CPQ6_9ACTN</name>
<keyword evidence="3" id="KW-1185">Reference proteome</keyword>
<sequence>MNTSPIWRKSIRSNTQGGECVEVADLGVGVGVRDSKDIEAGRLILETGAFSALVGQIKDGKLDL</sequence>
<accession>A0ABW3CPQ6</accession>
<evidence type="ECO:0000313" key="2">
    <source>
        <dbReference type="EMBL" id="MFD0856535.1"/>
    </source>
</evidence>
<evidence type="ECO:0000313" key="3">
    <source>
        <dbReference type="Proteomes" id="UP001597083"/>
    </source>
</evidence>
<evidence type="ECO:0000259" key="1">
    <source>
        <dbReference type="Pfam" id="PF04149"/>
    </source>
</evidence>
<reference evidence="3" key="1">
    <citation type="journal article" date="2019" name="Int. J. Syst. Evol. Microbiol.">
        <title>The Global Catalogue of Microorganisms (GCM) 10K type strain sequencing project: providing services to taxonomists for standard genome sequencing and annotation.</title>
        <authorList>
            <consortium name="The Broad Institute Genomics Platform"/>
            <consortium name="The Broad Institute Genome Sequencing Center for Infectious Disease"/>
            <person name="Wu L."/>
            <person name="Ma J."/>
        </authorList>
    </citation>
    <scope>NUCLEOTIDE SEQUENCE [LARGE SCALE GENOMIC DNA]</scope>
    <source>
        <strain evidence="3">JCM 31696</strain>
    </source>
</reference>
<protein>
    <submittedName>
        <fullName evidence="2">DUF397 domain-containing protein</fullName>
    </submittedName>
</protein>
<organism evidence="2 3">
    <name type="scientific">Actinomadura adrarensis</name>
    <dbReference type="NCBI Taxonomy" id="1819600"/>
    <lineage>
        <taxon>Bacteria</taxon>
        <taxon>Bacillati</taxon>
        <taxon>Actinomycetota</taxon>
        <taxon>Actinomycetes</taxon>
        <taxon>Streptosporangiales</taxon>
        <taxon>Thermomonosporaceae</taxon>
        <taxon>Actinomadura</taxon>
    </lineage>
</organism>
<comment type="caution">
    <text evidence="2">The sequence shown here is derived from an EMBL/GenBank/DDBJ whole genome shotgun (WGS) entry which is preliminary data.</text>
</comment>
<dbReference type="Pfam" id="PF04149">
    <property type="entry name" value="DUF397"/>
    <property type="match status" value="1"/>
</dbReference>
<feature type="domain" description="DUF397" evidence="1">
    <location>
        <begin position="7"/>
        <end position="58"/>
    </location>
</feature>
<gene>
    <name evidence="2" type="ORF">ACFQ07_30130</name>
</gene>
<dbReference type="InterPro" id="IPR007278">
    <property type="entry name" value="DUF397"/>
</dbReference>
<dbReference type="Proteomes" id="UP001597083">
    <property type="component" value="Unassembled WGS sequence"/>
</dbReference>
<proteinExistence type="predicted"/>
<dbReference type="EMBL" id="JBHTIR010004158">
    <property type="protein sequence ID" value="MFD0856535.1"/>
    <property type="molecule type" value="Genomic_DNA"/>
</dbReference>